<sequence>MTTTPLNDVMAEGDPAQSASFQQVPDVERPDRWWQVVWSSRKARVGIVIVSAYVLVAVLAPLIAPHDPLDSSFTPLAGASGDNWLGTTTDGRDIASQLIYGSRISLLVGLFGGLLATMIALVIGMISGYAEGTIVDDVLSFITNVALVIPTLPLIITLVAYSEVRGVWLIVGVIAITSWAGGARAKRAQIITLRNRDFVTAAKFSGEGTMRIVFREIMPNMSSLVAAAFVGSATGAIGAEAGLAVLGLGDSQSVSWGTMLYQANAQGAITQGLWLWVFVPGLVLAILMTGMAFINFGVDLLSNPHLREDA</sequence>
<dbReference type="RefSeq" id="WP_386053828.1">
    <property type="nucleotide sequence ID" value="NZ_JBHTKH010000011.1"/>
</dbReference>
<dbReference type="InterPro" id="IPR035906">
    <property type="entry name" value="MetI-like_sf"/>
</dbReference>
<dbReference type="InterPro" id="IPR025966">
    <property type="entry name" value="OppC_N"/>
</dbReference>
<keyword evidence="3" id="KW-1003">Cell membrane</keyword>
<dbReference type="Proteomes" id="UP001597046">
    <property type="component" value="Unassembled WGS sequence"/>
</dbReference>
<feature type="transmembrane region" description="Helical" evidence="7">
    <location>
        <begin position="167"/>
        <end position="185"/>
    </location>
</feature>
<feature type="transmembrane region" description="Helical" evidence="7">
    <location>
        <begin position="104"/>
        <end position="126"/>
    </location>
</feature>
<keyword evidence="6 7" id="KW-0472">Membrane</keyword>
<dbReference type="Pfam" id="PF00528">
    <property type="entry name" value="BPD_transp_1"/>
    <property type="match status" value="1"/>
</dbReference>
<keyword evidence="2 7" id="KW-0813">Transport</keyword>
<dbReference type="PANTHER" id="PTHR43386">
    <property type="entry name" value="OLIGOPEPTIDE TRANSPORT SYSTEM PERMEASE PROTEIN APPC"/>
    <property type="match status" value="1"/>
</dbReference>
<evidence type="ECO:0000313" key="10">
    <source>
        <dbReference type="EMBL" id="MFD1055794.1"/>
    </source>
</evidence>
<reference evidence="11" key="1">
    <citation type="journal article" date="2019" name="Int. J. Syst. Evol. Microbiol.">
        <title>The Global Catalogue of Microorganisms (GCM) 10K type strain sequencing project: providing services to taxonomists for standard genome sequencing and annotation.</title>
        <authorList>
            <consortium name="The Broad Institute Genomics Platform"/>
            <consortium name="The Broad Institute Genome Sequencing Center for Infectious Disease"/>
            <person name="Wu L."/>
            <person name="Ma J."/>
        </authorList>
    </citation>
    <scope>NUCLEOTIDE SEQUENCE [LARGE SCALE GENOMIC DNA]</scope>
    <source>
        <strain evidence="11">CCUG 57508</strain>
    </source>
</reference>
<keyword evidence="5 7" id="KW-1133">Transmembrane helix</keyword>
<keyword evidence="11" id="KW-1185">Reference proteome</keyword>
<dbReference type="InterPro" id="IPR000515">
    <property type="entry name" value="MetI-like"/>
</dbReference>
<feature type="transmembrane region" description="Helical" evidence="7">
    <location>
        <begin position="45"/>
        <end position="64"/>
    </location>
</feature>
<comment type="caution">
    <text evidence="10">The sequence shown here is derived from an EMBL/GenBank/DDBJ whole genome shotgun (WGS) entry which is preliminary data.</text>
</comment>
<dbReference type="PANTHER" id="PTHR43386:SF1">
    <property type="entry name" value="D,D-DIPEPTIDE TRANSPORT SYSTEM PERMEASE PROTEIN DDPC-RELATED"/>
    <property type="match status" value="1"/>
</dbReference>
<evidence type="ECO:0000313" key="11">
    <source>
        <dbReference type="Proteomes" id="UP001597046"/>
    </source>
</evidence>
<comment type="subcellular location">
    <subcellularLocation>
        <location evidence="1 7">Cell membrane</location>
        <topology evidence="1 7">Multi-pass membrane protein</topology>
    </subcellularLocation>
</comment>
<organism evidence="10 11">
    <name type="scientific">Terrabacter terrigena</name>
    <dbReference type="NCBI Taxonomy" id="574718"/>
    <lineage>
        <taxon>Bacteria</taxon>
        <taxon>Bacillati</taxon>
        <taxon>Actinomycetota</taxon>
        <taxon>Actinomycetes</taxon>
        <taxon>Micrococcales</taxon>
        <taxon>Intrasporangiaceae</taxon>
        <taxon>Terrabacter</taxon>
    </lineage>
</organism>
<dbReference type="InterPro" id="IPR050366">
    <property type="entry name" value="BP-dependent_transpt_permease"/>
</dbReference>
<feature type="transmembrane region" description="Helical" evidence="7">
    <location>
        <begin position="138"/>
        <end position="161"/>
    </location>
</feature>
<dbReference type="CDD" id="cd06261">
    <property type="entry name" value="TM_PBP2"/>
    <property type="match status" value="1"/>
</dbReference>
<comment type="similarity">
    <text evidence="7">Belongs to the binding-protein-dependent transport system permease family.</text>
</comment>
<evidence type="ECO:0000256" key="6">
    <source>
        <dbReference type="ARBA" id="ARBA00023136"/>
    </source>
</evidence>
<dbReference type="Pfam" id="PF12911">
    <property type="entry name" value="OppC_N"/>
    <property type="match status" value="1"/>
</dbReference>
<evidence type="ECO:0000256" key="4">
    <source>
        <dbReference type="ARBA" id="ARBA00022692"/>
    </source>
</evidence>
<gene>
    <name evidence="10" type="ORF">ACFQ2V_15880</name>
</gene>
<dbReference type="EMBL" id="JBHTKH010000011">
    <property type="protein sequence ID" value="MFD1055794.1"/>
    <property type="molecule type" value="Genomic_DNA"/>
</dbReference>
<name>A0ABW3N245_9MICO</name>
<dbReference type="SUPFAM" id="SSF161098">
    <property type="entry name" value="MetI-like"/>
    <property type="match status" value="1"/>
</dbReference>
<evidence type="ECO:0000256" key="2">
    <source>
        <dbReference type="ARBA" id="ARBA00022448"/>
    </source>
</evidence>
<evidence type="ECO:0000256" key="3">
    <source>
        <dbReference type="ARBA" id="ARBA00022475"/>
    </source>
</evidence>
<evidence type="ECO:0000256" key="1">
    <source>
        <dbReference type="ARBA" id="ARBA00004651"/>
    </source>
</evidence>
<evidence type="ECO:0000256" key="5">
    <source>
        <dbReference type="ARBA" id="ARBA00022989"/>
    </source>
</evidence>
<proteinExistence type="inferred from homology"/>
<keyword evidence="4 7" id="KW-0812">Transmembrane</keyword>
<evidence type="ECO:0000259" key="9">
    <source>
        <dbReference type="PROSITE" id="PS50928"/>
    </source>
</evidence>
<feature type="transmembrane region" description="Helical" evidence="7">
    <location>
        <begin position="273"/>
        <end position="298"/>
    </location>
</feature>
<evidence type="ECO:0000256" key="7">
    <source>
        <dbReference type="RuleBase" id="RU363032"/>
    </source>
</evidence>
<dbReference type="Gene3D" id="1.10.3720.10">
    <property type="entry name" value="MetI-like"/>
    <property type="match status" value="1"/>
</dbReference>
<accession>A0ABW3N245</accession>
<protein>
    <submittedName>
        <fullName evidence="10">ABC transporter permease</fullName>
    </submittedName>
</protein>
<evidence type="ECO:0000256" key="8">
    <source>
        <dbReference type="SAM" id="MobiDB-lite"/>
    </source>
</evidence>
<feature type="domain" description="ABC transmembrane type-1" evidence="9">
    <location>
        <begin position="106"/>
        <end position="295"/>
    </location>
</feature>
<dbReference type="PROSITE" id="PS50928">
    <property type="entry name" value="ABC_TM1"/>
    <property type="match status" value="1"/>
</dbReference>
<feature type="region of interest" description="Disordered" evidence="8">
    <location>
        <begin position="1"/>
        <end position="22"/>
    </location>
</feature>